<evidence type="ECO:0000313" key="3">
    <source>
        <dbReference type="Proteomes" id="UP001374584"/>
    </source>
</evidence>
<sequence>MGPNPPLDLQRGRTVNSPDSQRSRNLRTVVVVSRPSSAISSTSTLSSGLLPACNNPPLSPTTKKGGANKGDVAPGDVVCVAPGDVVDAPGDVVDVLDDVVDVAPGDVVDVTPGDVLDVAPSDLLDVPPGDLLDIAPGDLLDLAPGHGVLTKKKFCYDPPDISVASSFPTSIVSPGFARLSSSISPFPTSISLLTYSTGSRVDGYLRVKTVTPLFHHHVVEAHKTQQIWDNSSKDCFGRESKLFPGAWKSYSVQRRYGVIRLARRLLRWLSQGEEVCFPDLVLKRLFGKWNGACTEVDTEAGSEDGGAGGVMLDSVGSDFGEDDGVGVGEEATVQCQVASPLLGMARLTSEVEEFQKNLGDAIKGNGFYEEIPSQLPGFNEGLSKNVLANYDGAAHAQVAWPVDECHNMGVNEEQIYTKKNLNFNIEVGEAAEVGFDVACDLLSLNKESSSHQLGIKEEHAKSHPKVNKETTSVDMEEKVEASFVGLTLAHAGGTSWVGDSLGSGPTFDELEHSGVRLEGKGGDHRRKSEPRAEKLDRVNGARREDALEIAEDEQGDAPLQLGVAMTVYVGAREGRLIEDEESNGGDLLVLEGKELLL</sequence>
<evidence type="ECO:0000313" key="2">
    <source>
        <dbReference type="EMBL" id="KAK7334843.1"/>
    </source>
</evidence>
<reference evidence="2 3" key="1">
    <citation type="submission" date="2024-01" db="EMBL/GenBank/DDBJ databases">
        <title>The genomes of 5 underutilized Papilionoideae crops provide insights into root nodulation and disease resistanc.</title>
        <authorList>
            <person name="Jiang F."/>
        </authorList>
    </citation>
    <scope>NUCLEOTIDE SEQUENCE [LARGE SCALE GENOMIC DNA]</scope>
    <source>
        <strain evidence="2">JINMINGXINNONG_FW02</strain>
        <tissue evidence="2">Leaves</tissue>
    </source>
</reference>
<name>A0AAN9LIS8_PHACN</name>
<keyword evidence="3" id="KW-1185">Reference proteome</keyword>
<evidence type="ECO:0000256" key="1">
    <source>
        <dbReference type="SAM" id="MobiDB-lite"/>
    </source>
</evidence>
<dbReference type="AlphaFoldDB" id="A0AAN9LIS8"/>
<proteinExistence type="predicted"/>
<feature type="region of interest" description="Disordered" evidence="1">
    <location>
        <begin position="1"/>
        <end position="24"/>
    </location>
</feature>
<organism evidence="2 3">
    <name type="scientific">Phaseolus coccineus</name>
    <name type="common">Scarlet runner bean</name>
    <name type="synonym">Phaseolus multiflorus</name>
    <dbReference type="NCBI Taxonomy" id="3886"/>
    <lineage>
        <taxon>Eukaryota</taxon>
        <taxon>Viridiplantae</taxon>
        <taxon>Streptophyta</taxon>
        <taxon>Embryophyta</taxon>
        <taxon>Tracheophyta</taxon>
        <taxon>Spermatophyta</taxon>
        <taxon>Magnoliopsida</taxon>
        <taxon>eudicotyledons</taxon>
        <taxon>Gunneridae</taxon>
        <taxon>Pentapetalae</taxon>
        <taxon>rosids</taxon>
        <taxon>fabids</taxon>
        <taxon>Fabales</taxon>
        <taxon>Fabaceae</taxon>
        <taxon>Papilionoideae</taxon>
        <taxon>50 kb inversion clade</taxon>
        <taxon>NPAAA clade</taxon>
        <taxon>indigoferoid/millettioid clade</taxon>
        <taxon>Phaseoleae</taxon>
        <taxon>Phaseolus</taxon>
    </lineage>
</organism>
<feature type="region of interest" description="Disordered" evidence="1">
    <location>
        <begin position="516"/>
        <end position="537"/>
    </location>
</feature>
<comment type="caution">
    <text evidence="2">The sequence shown here is derived from an EMBL/GenBank/DDBJ whole genome shotgun (WGS) entry which is preliminary data.</text>
</comment>
<dbReference type="EMBL" id="JAYMYR010000010">
    <property type="protein sequence ID" value="KAK7334843.1"/>
    <property type="molecule type" value="Genomic_DNA"/>
</dbReference>
<dbReference type="Proteomes" id="UP001374584">
    <property type="component" value="Unassembled WGS sequence"/>
</dbReference>
<feature type="region of interest" description="Disordered" evidence="1">
    <location>
        <begin position="41"/>
        <end position="69"/>
    </location>
</feature>
<gene>
    <name evidence="2" type="ORF">VNO80_26609</name>
</gene>
<protein>
    <submittedName>
        <fullName evidence="2">Uncharacterized protein</fullName>
    </submittedName>
</protein>
<accession>A0AAN9LIS8</accession>